<gene>
    <name evidence="4" type="ORF">SAMN02982929_01008</name>
    <name evidence="5" type="ORF">SAMN05216506_1011061</name>
</gene>
<dbReference type="InterPro" id="IPR029069">
    <property type="entry name" value="HotDog_dom_sf"/>
</dbReference>
<feature type="domain" description="Acyl-CoA thioesterase-like C-terminal" evidence="3">
    <location>
        <begin position="136"/>
        <end position="258"/>
    </location>
</feature>
<feature type="domain" description="Acyl-CoA thioesterase-like N-terminal HotDog" evidence="2">
    <location>
        <begin position="26"/>
        <end position="107"/>
    </location>
</feature>
<dbReference type="AlphaFoldDB" id="A0A1H5VW75"/>
<dbReference type="InterPro" id="IPR049449">
    <property type="entry name" value="TesB_ACOT8-like_N"/>
</dbReference>
<evidence type="ECO:0000313" key="6">
    <source>
        <dbReference type="Proteomes" id="UP000199690"/>
    </source>
</evidence>
<sequence length="269" mass="28779">MSETTRGEPFFTPDGDQLVPAPHANSPWAPDMMHGRLFGGLLARALEREHGDPDLHFSRLTVDLFRSAKLAPVRVETRRVRDGRRIRVVDATVLAGDAPVARASAVMLRRGEQPAGTIPATSAWDAPAPGELGPPRPDPHGWIPPFDVWILDTDGKPTADWRASGPRRAWVRDRCDLVAGEAMSPLVRVALAGDFASPLVNFGQDGTLEFINADYTLTLGRLPRGEVIGVEATGQLSAEGIAAGSCTFHDTEGPIGFSALTAVANPASR</sequence>
<evidence type="ECO:0000259" key="3">
    <source>
        <dbReference type="Pfam" id="PF20789"/>
    </source>
</evidence>
<keyword evidence="6" id="KW-1185">Reference proteome</keyword>
<accession>A0A1H5VW75</accession>
<dbReference type="EMBL" id="FOME01000001">
    <property type="protein sequence ID" value="SFC56087.1"/>
    <property type="molecule type" value="Genomic_DNA"/>
</dbReference>
<dbReference type="Proteomes" id="UP000199690">
    <property type="component" value="Unassembled WGS sequence"/>
</dbReference>
<reference evidence="4" key="2">
    <citation type="submission" date="2016-10" db="EMBL/GenBank/DDBJ databases">
        <authorList>
            <person name="de Groot N.N."/>
        </authorList>
    </citation>
    <scope>NUCLEOTIDE SEQUENCE [LARGE SCALE GENOMIC DNA]</scope>
    <source>
        <strain evidence="4">ATCC 20501</strain>
    </source>
</reference>
<dbReference type="RefSeq" id="WP_093346647.1">
    <property type="nucleotide sequence ID" value="NZ_FNVB01000002.1"/>
</dbReference>
<dbReference type="SUPFAM" id="SSF54637">
    <property type="entry name" value="Thioesterase/thiol ester dehydrase-isomerase"/>
    <property type="match status" value="1"/>
</dbReference>
<name>A0A1H5VW75_9PSEU</name>
<dbReference type="InterPro" id="IPR049450">
    <property type="entry name" value="ACOT8-like_C"/>
</dbReference>
<evidence type="ECO:0000313" key="7">
    <source>
        <dbReference type="Proteomes" id="UP000236729"/>
    </source>
</evidence>
<dbReference type="Pfam" id="PF20789">
    <property type="entry name" value="4HBT_3C"/>
    <property type="match status" value="1"/>
</dbReference>
<dbReference type="Pfam" id="PF13622">
    <property type="entry name" value="4HBT_3"/>
    <property type="match status" value="1"/>
</dbReference>
<proteinExistence type="predicted"/>
<evidence type="ECO:0000313" key="5">
    <source>
        <dbReference type="EMBL" id="SFC56087.1"/>
    </source>
</evidence>
<evidence type="ECO:0000256" key="1">
    <source>
        <dbReference type="SAM" id="MobiDB-lite"/>
    </source>
</evidence>
<evidence type="ECO:0000313" key="4">
    <source>
        <dbReference type="EMBL" id="SEF91555.1"/>
    </source>
</evidence>
<reference evidence="6 7" key="1">
    <citation type="submission" date="2016-10" db="EMBL/GenBank/DDBJ databases">
        <authorList>
            <person name="Varghese N."/>
            <person name="Submissions S."/>
        </authorList>
    </citation>
    <scope>NUCLEOTIDE SEQUENCE [LARGE SCALE GENOMIC DNA]</scope>
    <source>
        <strain evidence="7">ATCC 20501</strain>
        <strain evidence="5 6">CGMCC 4.3529</strain>
    </source>
</reference>
<organism evidence="4 7">
    <name type="scientific">Saccharopolyspora kobensis</name>
    <dbReference type="NCBI Taxonomy" id="146035"/>
    <lineage>
        <taxon>Bacteria</taxon>
        <taxon>Bacillati</taxon>
        <taxon>Actinomycetota</taxon>
        <taxon>Actinomycetes</taxon>
        <taxon>Pseudonocardiales</taxon>
        <taxon>Pseudonocardiaceae</taxon>
        <taxon>Saccharopolyspora</taxon>
    </lineage>
</organism>
<evidence type="ECO:0000259" key="2">
    <source>
        <dbReference type="Pfam" id="PF13622"/>
    </source>
</evidence>
<accession>A0A1I1K550</accession>
<feature type="region of interest" description="Disordered" evidence="1">
    <location>
        <begin position="1"/>
        <end position="24"/>
    </location>
</feature>
<dbReference type="SMR" id="A0A1H5VW75"/>
<dbReference type="Gene3D" id="2.40.160.210">
    <property type="entry name" value="Acyl-CoA thioesterase, double hotdog domain"/>
    <property type="match status" value="1"/>
</dbReference>
<protein>
    <submittedName>
        <fullName evidence="4">Thioesterase-like superfamily protein</fullName>
    </submittedName>
</protein>
<dbReference type="EMBL" id="FNVB01000002">
    <property type="protein sequence ID" value="SEF91555.1"/>
    <property type="molecule type" value="Genomic_DNA"/>
</dbReference>
<dbReference type="InterPro" id="IPR042171">
    <property type="entry name" value="Acyl-CoA_hotdog"/>
</dbReference>
<dbReference type="Proteomes" id="UP000236729">
    <property type="component" value="Unassembled WGS sequence"/>
</dbReference>